<dbReference type="RefSeq" id="WP_093619263.1">
    <property type="nucleotide sequence ID" value="NZ_BOMT01000060.1"/>
</dbReference>
<evidence type="ECO:0000256" key="12">
    <source>
        <dbReference type="SAM" id="Phobius"/>
    </source>
</evidence>
<comment type="subcellular location">
    <subcellularLocation>
        <location evidence="1">Cell membrane</location>
        <topology evidence="1">Single-pass membrane protein</topology>
    </subcellularLocation>
</comment>
<evidence type="ECO:0000256" key="8">
    <source>
        <dbReference type="ARBA" id="ARBA00022989"/>
    </source>
</evidence>
<sequence length="364" mass="36373">MTLFPGLPARADQIRELQWHVNYLHLEEAHRITKGRGVIVAVPDTGVSPHLDLKNNLTKGVDTRAGGDGIGQSDHNGHGTQMAGLISAHGHGNNDGVIGVAPEAQILPIMSLDSEGRGAGVEKGIKWAAQAGADVINVSSVGGASRPLSDAIAAAARADSVVVAGTGNTSTSPKLGYPAAIPGVLAVGAIDRSGKHADFSITGPKVEICAPGVDIVSIDLNGKYSKSKGTSSATAIVSGAAALVRAKFPDLSAAEVIHRLTATADDNGAPGRDDECGYGVLNVVKALTADVPPLSSTGGTASAAPRTSDSAPAGISTPSITPSGTASPPEPAGSQLPLLAGIGIATAAVGVLLAILVRRRRAAS</sequence>
<evidence type="ECO:0000256" key="10">
    <source>
        <dbReference type="PROSITE-ProRule" id="PRU01240"/>
    </source>
</evidence>
<comment type="similarity">
    <text evidence="2 10">Belongs to the peptidase S8 family.</text>
</comment>
<keyword evidence="7 10" id="KW-0720">Serine protease</keyword>
<reference evidence="14 15" key="1">
    <citation type="submission" date="2016-10" db="EMBL/GenBank/DDBJ databases">
        <authorList>
            <person name="de Groot N.N."/>
        </authorList>
    </citation>
    <scope>NUCLEOTIDE SEQUENCE [LARGE SCALE GENOMIC DNA]</scope>
    <source>
        <strain evidence="14 15">DSM 43019</strain>
    </source>
</reference>
<feature type="active site" description="Charge relay system" evidence="10">
    <location>
        <position position="231"/>
    </location>
</feature>
<feature type="transmembrane region" description="Helical" evidence="12">
    <location>
        <begin position="336"/>
        <end position="357"/>
    </location>
</feature>
<dbReference type="InterPro" id="IPR000209">
    <property type="entry name" value="Peptidase_S8/S53_dom"/>
</dbReference>
<keyword evidence="8 12" id="KW-1133">Transmembrane helix</keyword>
<feature type="compositionally biased region" description="Polar residues" evidence="11">
    <location>
        <begin position="295"/>
        <end position="326"/>
    </location>
</feature>
<dbReference type="AlphaFoldDB" id="A0A1I2J787"/>
<feature type="region of interest" description="Disordered" evidence="11">
    <location>
        <begin position="295"/>
        <end position="332"/>
    </location>
</feature>
<evidence type="ECO:0000259" key="13">
    <source>
        <dbReference type="Pfam" id="PF00082"/>
    </source>
</evidence>
<dbReference type="PROSITE" id="PS51892">
    <property type="entry name" value="SUBTILASE"/>
    <property type="match status" value="1"/>
</dbReference>
<dbReference type="Gene3D" id="3.40.50.200">
    <property type="entry name" value="Peptidase S8/S53 domain"/>
    <property type="match status" value="1"/>
</dbReference>
<dbReference type="InterPro" id="IPR023834">
    <property type="entry name" value="T7SS_pept_S8A_mycosin"/>
</dbReference>
<accession>A0A1I2J787</accession>
<feature type="domain" description="Peptidase S8/S53" evidence="13">
    <location>
        <begin position="35"/>
        <end position="279"/>
    </location>
</feature>
<organism evidence="14 15">
    <name type="scientific">Actinoplanes philippinensis</name>
    <dbReference type="NCBI Taxonomy" id="35752"/>
    <lineage>
        <taxon>Bacteria</taxon>
        <taxon>Bacillati</taxon>
        <taxon>Actinomycetota</taxon>
        <taxon>Actinomycetes</taxon>
        <taxon>Micromonosporales</taxon>
        <taxon>Micromonosporaceae</taxon>
        <taxon>Actinoplanes</taxon>
    </lineage>
</organism>
<name>A0A1I2J787_9ACTN</name>
<proteinExistence type="inferred from homology"/>
<dbReference type="GO" id="GO:0005886">
    <property type="term" value="C:plasma membrane"/>
    <property type="evidence" value="ECO:0007669"/>
    <property type="project" value="UniProtKB-SubCell"/>
</dbReference>
<dbReference type="EMBL" id="FONV01000011">
    <property type="protein sequence ID" value="SFF49898.1"/>
    <property type="molecule type" value="Genomic_DNA"/>
</dbReference>
<feature type="active site" description="Charge relay system" evidence="10">
    <location>
        <position position="44"/>
    </location>
</feature>
<evidence type="ECO:0000256" key="1">
    <source>
        <dbReference type="ARBA" id="ARBA00004162"/>
    </source>
</evidence>
<evidence type="ECO:0000256" key="11">
    <source>
        <dbReference type="SAM" id="MobiDB-lite"/>
    </source>
</evidence>
<feature type="active site" description="Charge relay system" evidence="10">
    <location>
        <position position="78"/>
    </location>
</feature>
<dbReference type="NCBIfam" id="TIGR03921">
    <property type="entry name" value="T7SS_mycosin"/>
    <property type="match status" value="1"/>
</dbReference>
<dbReference type="Pfam" id="PF00082">
    <property type="entry name" value="Peptidase_S8"/>
    <property type="match status" value="1"/>
</dbReference>
<dbReference type="SUPFAM" id="SSF52743">
    <property type="entry name" value="Subtilisin-like"/>
    <property type="match status" value="1"/>
</dbReference>
<dbReference type="GO" id="GO:0004252">
    <property type="term" value="F:serine-type endopeptidase activity"/>
    <property type="evidence" value="ECO:0007669"/>
    <property type="project" value="UniProtKB-UniRule"/>
</dbReference>
<dbReference type="InterPro" id="IPR036852">
    <property type="entry name" value="Peptidase_S8/S53_dom_sf"/>
</dbReference>
<dbReference type="PRINTS" id="PR00723">
    <property type="entry name" value="SUBTILISIN"/>
</dbReference>
<protein>
    <submittedName>
        <fullName evidence="14">Type VII secretion-associated serine protease mycosin</fullName>
    </submittedName>
</protein>
<dbReference type="PANTHER" id="PTHR43806:SF11">
    <property type="entry name" value="CEREVISIN-RELATED"/>
    <property type="match status" value="1"/>
</dbReference>
<evidence type="ECO:0000256" key="9">
    <source>
        <dbReference type="ARBA" id="ARBA00023136"/>
    </source>
</evidence>
<evidence type="ECO:0000256" key="2">
    <source>
        <dbReference type="ARBA" id="ARBA00011073"/>
    </source>
</evidence>
<evidence type="ECO:0000313" key="15">
    <source>
        <dbReference type="Proteomes" id="UP000199645"/>
    </source>
</evidence>
<evidence type="ECO:0000256" key="7">
    <source>
        <dbReference type="ARBA" id="ARBA00022825"/>
    </source>
</evidence>
<gene>
    <name evidence="14" type="ORF">SAMN05421541_111366</name>
</gene>
<dbReference type="Proteomes" id="UP000199645">
    <property type="component" value="Unassembled WGS sequence"/>
</dbReference>
<keyword evidence="5 12" id="KW-0812">Transmembrane</keyword>
<dbReference type="InterPro" id="IPR050131">
    <property type="entry name" value="Peptidase_S8_subtilisin-like"/>
</dbReference>
<evidence type="ECO:0000256" key="3">
    <source>
        <dbReference type="ARBA" id="ARBA00022475"/>
    </source>
</evidence>
<keyword evidence="9 12" id="KW-0472">Membrane</keyword>
<keyword evidence="15" id="KW-1185">Reference proteome</keyword>
<keyword evidence="6 10" id="KW-0378">Hydrolase</keyword>
<dbReference type="GO" id="GO:0006508">
    <property type="term" value="P:proteolysis"/>
    <property type="evidence" value="ECO:0007669"/>
    <property type="project" value="UniProtKB-KW"/>
</dbReference>
<dbReference type="STRING" id="35752.SAMN05421541_111366"/>
<evidence type="ECO:0000256" key="6">
    <source>
        <dbReference type="ARBA" id="ARBA00022801"/>
    </source>
</evidence>
<keyword evidence="3" id="KW-1003">Cell membrane</keyword>
<evidence type="ECO:0000256" key="4">
    <source>
        <dbReference type="ARBA" id="ARBA00022670"/>
    </source>
</evidence>
<dbReference type="PANTHER" id="PTHR43806">
    <property type="entry name" value="PEPTIDASE S8"/>
    <property type="match status" value="1"/>
</dbReference>
<dbReference type="OrthoDB" id="5240330at2"/>
<evidence type="ECO:0000256" key="5">
    <source>
        <dbReference type="ARBA" id="ARBA00022692"/>
    </source>
</evidence>
<dbReference type="InterPro" id="IPR015500">
    <property type="entry name" value="Peptidase_S8_subtilisin-rel"/>
</dbReference>
<evidence type="ECO:0000313" key="14">
    <source>
        <dbReference type="EMBL" id="SFF49898.1"/>
    </source>
</evidence>
<keyword evidence="4 10" id="KW-0645">Protease</keyword>